<name>A0ABW1SAU1_9PROT</name>
<reference evidence="2" key="1">
    <citation type="journal article" date="2019" name="Int. J. Syst. Evol. Microbiol.">
        <title>The Global Catalogue of Microorganisms (GCM) 10K type strain sequencing project: providing services to taxonomists for standard genome sequencing and annotation.</title>
        <authorList>
            <consortium name="The Broad Institute Genomics Platform"/>
            <consortium name="The Broad Institute Genome Sequencing Center for Infectious Disease"/>
            <person name="Wu L."/>
            <person name="Ma J."/>
        </authorList>
    </citation>
    <scope>NUCLEOTIDE SEQUENCE [LARGE SCALE GENOMIC DNA]</scope>
    <source>
        <strain evidence="2">CGMCC-1.15741</strain>
    </source>
</reference>
<dbReference type="CDD" id="cd07067">
    <property type="entry name" value="HP_PGM_like"/>
    <property type="match status" value="1"/>
</dbReference>
<dbReference type="RefSeq" id="WP_377379078.1">
    <property type="nucleotide sequence ID" value="NZ_JBHSSW010000012.1"/>
</dbReference>
<gene>
    <name evidence="1" type="ORF">ACFQDM_11295</name>
</gene>
<protein>
    <submittedName>
        <fullName evidence="1">Histidine phosphatase family protein</fullName>
    </submittedName>
</protein>
<dbReference type="PIRSF" id="PIRSF000709">
    <property type="entry name" value="6PFK_2-Ptase"/>
    <property type="match status" value="1"/>
</dbReference>
<organism evidence="1 2">
    <name type="scientific">Ponticaulis profundi</name>
    <dbReference type="NCBI Taxonomy" id="2665222"/>
    <lineage>
        <taxon>Bacteria</taxon>
        <taxon>Pseudomonadati</taxon>
        <taxon>Pseudomonadota</taxon>
        <taxon>Alphaproteobacteria</taxon>
        <taxon>Hyphomonadales</taxon>
        <taxon>Hyphomonadaceae</taxon>
        <taxon>Ponticaulis</taxon>
    </lineage>
</organism>
<proteinExistence type="predicted"/>
<dbReference type="Gene3D" id="3.40.50.1240">
    <property type="entry name" value="Phosphoglycerate mutase-like"/>
    <property type="match status" value="1"/>
</dbReference>
<dbReference type="PANTHER" id="PTHR48100">
    <property type="entry name" value="BROAD-SPECIFICITY PHOSPHATASE YOR283W-RELATED"/>
    <property type="match status" value="1"/>
</dbReference>
<dbReference type="SMART" id="SM00855">
    <property type="entry name" value="PGAM"/>
    <property type="match status" value="1"/>
</dbReference>
<comment type="caution">
    <text evidence="1">The sequence shown here is derived from an EMBL/GenBank/DDBJ whole genome shotgun (WGS) entry which is preliminary data.</text>
</comment>
<keyword evidence="2" id="KW-1185">Reference proteome</keyword>
<dbReference type="InterPro" id="IPR050275">
    <property type="entry name" value="PGM_Phosphatase"/>
</dbReference>
<dbReference type="EMBL" id="JBHSSW010000012">
    <property type="protein sequence ID" value="MFC6198671.1"/>
    <property type="molecule type" value="Genomic_DNA"/>
</dbReference>
<dbReference type="Proteomes" id="UP001596303">
    <property type="component" value="Unassembled WGS sequence"/>
</dbReference>
<evidence type="ECO:0000313" key="1">
    <source>
        <dbReference type="EMBL" id="MFC6198671.1"/>
    </source>
</evidence>
<accession>A0ABW1SAU1</accession>
<dbReference type="Pfam" id="PF00300">
    <property type="entry name" value="His_Phos_1"/>
    <property type="match status" value="1"/>
</dbReference>
<sequence>MTMQIMPDRTWYFVRHGETEWNAEKRMQGQWESNLNENGKRHADENGRWLKDLGIGHIWASPQSRVRQTAEIISQHMPLAANPTFDDRLKEWSSGDWSGELYADLAVKRPEEWAAWEADRYGYRPPNGENFVDLEERADSFFADSVSNPEPTVAVFAHGFIIRVMVGRLAGLSVEEVLAVKQTNQTVIRVQQRDGQCRIDHFVAGVGPFEGLPRGEQGAA</sequence>
<evidence type="ECO:0000313" key="2">
    <source>
        <dbReference type="Proteomes" id="UP001596303"/>
    </source>
</evidence>
<dbReference type="SUPFAM" id="SSF53254">
    <property type="entry name" value="Phosphoglycerate mutase-like"/>
    <property type="match status" value="1"/>
</dbReference>
<dbReference type="InterPro" id="IPR029033">
    <property type="entry name" value="His_PPase_superfam"/>
</dbReference>
<dbReference type="InterPro" id="IPR013078">
    <property type="entry name" value="His_Pase_superF_clade-1"/>
</dbReference>